<dbReference type="AlphaFoldDB" id="A2DJ31"/>
<dbReference type="RefSeq" id="XP_001580592.1">
    <property type="nucleotide sequence ID" value="XM_001580542.1"/>
</dbReference>
<gene>
    <name evidence="2" type="ORF">TVAG_228690</name>
</gene>
<dbReference type="VEuPathDB" id="TrichDB:TVAGG3_0470810"/>
<dbReference type="InParanoid" id="A2DJ31"/>
<reference evidence="2" key="2">
    <citation type="journal article" date="2007" name="Science">
        <title>Draft genome sequence of the sexually transmitted pathogen Trichomonas vaginalis.</title>
        <authorList>
            <person name="Carlton J.M."/>
            <person name="Hirt R.P."/>
            <person name="Silva J.C."/>
            <person name="Delcher A.L."/>
            <person name="Schatz M."/>
            <person name="Zhao Q."/>
            <person name="Wortman J.R."/>
            <person name="Bidwell S.L."/>
            <person name="Alsmark U.C.M."/>
            <person name="Besteiro S."/>
            <person name="Sicheritz-Ponten T."/>
            <person name="Noel C.J."/>
            <person name="Dacks J.B."/>
            <person name="Foster P.G."/>
            <person name="Simillion C."/>
            <person name="Van de Peer Y."/>
            <person name="Miranda-Saavedra D."/>
            <person name="Barton G.J."/>
            <person name="Westrop G.D."/>
            <person name="Mueller S."/>
            <person name="Dessi D."/>
            <person name="Fiori P.L."/>
            <person name="Ren Q."/>
            <person name="Paulsen I."/>
            <person name="Zhang H."/>
            <person name="Bastida-Corcuera F.D."/>
            <person name="Simoes-Barbosa A."/>
            <person name="Brown M.T."/>
            <person name="Hayes R.D."/>
            <person name="Mukherjee M."/>
            <person name="Okumura C.Y."/>
            <person name="Schneider R."/>
            <person name="Smith A.J."/>
            <person name="Vanacova S."/>
            <person name="Villalvazo M."/>
            <person name="Haas B.J."/>
            <person name="Pertea M."/>
            <person name="Feldblyum T.V."/>
            <person name="Utterback T.R."/>
            <person name="Shu C.L."/>
            <person name="Osoegawa K."/>
            <person name="de Jong P.J."/>
            <person name="Hrdy I."/>
            <person name="Horvathova L."/>
            <person name="Zubacova Z."/>
            <person name="Dolezal P."/>
            <person name="Malik S.B."/>
            <person name="Logsdon J.M. Jr."/>
            <person name="Henze K."/>
            <person name="Gupta A."/>
            <person name="Wang C.C."/>
            <person name="Dunne R.L."/>
            <person name="Upcroft J.A."/>
            <person name="Upcroft P."/>
            <person name="White O."/>
            <person name="Salzberg S.L."/>
            <person name="Tang P."/>
            <person name="Chiu C.-H."/>
            <person name="Lee Y.-S."/>
            <person name="Embley T.M."/>
            <person name="Coombs G.H."/>
            <person name="Mottram J.C."/>
            <person name="Tachezy J."/>
            <person name="Fraser-Liggett C.M."/>
            <person name="Johnson P.J."/>
        </authorList>
    </citation>
    <scope>NUCLEOTIDE SEQUENCE [LARGE SCALE GENOMIC DNA]</scope>
    <source>
        <strain evidence="2">G3</strain>
    </source>
</reference>
<keyword evidence="3" id="KW-1185">Reference proteome</keyword>
<feature type="compositionally biased region" description="Acidic residues" evidence="1">
    <location>
        <begin position="49"/>
        <end position="58"/>
    </location>
</feature>
<evidence type="ECO:0000256" key="1">
    <source>
        <dbReference type="SAM" id="MobiDB-lite"/>
    </source>
</evidence>
<feature type="compositionally biased region" description="Basic and acidic residues" evidence="1">
    <location>
        <begin position="22"/>
        <end position="35"/>
    </location>
</feature>
<proteinExistence type="predicted"/>
<dbReference type="VEuPathDB" id="TrichDB:TVAG_228690"/>
<reference evidence="2" key="1">
    <citation type="submission" date="2006-10" db="EMBL/GenBank/DDBJ databases">
        <authorList>
            <person name="Amadeo P."/>
            <person name="Zhao Q."/>
            <person name="Wortman J."/>
            <person name="Fraser-Liggett C."/>
            <person name="Carlton J."/>
        </authorList>
    </citation>
    <scope>NUCLEOTIDE SEQUENCE</scope>
    <source>
        <strain evidence="2">G3</strain>
    </source>
</reference>
<organism evidence="2 3">
    <name type="scientific">Trichomonas vaginalis (strain ATCC PRA-98 / G3)</name>
    <dbReference type="NCBI Taxonomy" id="412133"/>
    <lineage>
        <taxon>Eukaryota</taxon>
        <taxon>Metamonada</taxon>
        <taxon>Parabasalia</taxon>
        <taxon>Trichomonadida</taxon>
        <taxon>Trichomonadidae</taxon>
        <taxon>Trichomonas</taxon>
    </lineage>
</organism>
<sequence>MRRSFYPPLSSCTAIKLSDLEKKQRKEKKDEERIRNLIKSRSQVKEHFSEEEEPESNEEIDNVISLYQNLYDQYQNGLANNEDISNLRIDIINQVKSISGTNASLCSSAGDINVPEKSLSLSAQSFRSNSLMKDKPMTSIQSTEIFILSK</sequence>
<feature type="region of interest" description="Disordered" evidence="1">
    <location>
        <begin position="22"/>
        <end position="58"/>
    </location>
</feature>
<dbReference type="KEGG" id="tva:5465134"/>
<dbReference type="SMR" id="A2DJ31"/>
<accession>A2DJ31</accession>
<evidence type="ECO:0000313" key="3">
    <source>
        <dbReference type="Proteomes" id="UP000001542"/>
    </source>
</evidence>
<evidence type="ECO:0000313" key="2">
    <source>
        <dbReference type="EMBL" id="EAY19606.1"/>
    </source>
</evidence>
<dbReference type="Proteomes" id="UP000001542">
    <property type="component" value="Unassembled WGS sequence"/>
</dbReference>
<protein>
    <submittedName>
        <fullName evidence="2">Uncharacterized protein</fullName>
    </submittedName>
</protein>
<name>A2DJ31_TRIV3</name>
<dbReference type="EMBL" id="DS113206">
    <property type="protein sequence ID" value="EAY19606.1"/>
    <property type="molecule type" value="Genomic_DNA"/>
</dbReference>